<dbReference type="Pfam" id="PF16138">
    <property type="entry name" value="DUF4846"/>
    <property type="match status" value="1"/>
</dbReference>
<reference evidence="1 2" key="1">
    <citation type="submission" date="2020-07" db="EMBL/GenBank/DDBJ databases">
        <title>Description of Kordia aestuariivivens sp. nov., isolated from a tidal flat.</title>
        <authorList>
            <person name="Park S."/>
            <person name="Yoon J.-H."/>
        </authorList>
    </citation>
    <scope>NUCLEOTIDE SEQUENCE [LARGE SCALE GENOMIC DNA]</scope>
    <source>
        <strain evidence="1 2">YSTF-M3</strain>
    </source>
</reference>
<protein>
    <submittedName>
        <fullName evidence="1">DUF4846 domain-containing protein</fullName>
    </submittedName>
</protein>
<gene>
    <name evidence="1" type="ORF">H2O64_09375</name>
</gene>
<dbReference type="Proteomes" id="UP000619238">
    <property type="component" value="Unassembled WGS sequence"/>
</dbReference>
<dbReference type="RefSeq" id="WP_187561932.1">
    <property type="nucleotide sequence ID" value="NZ_JACGWS010000005.1"/>
</dbReference>
<organism evidence="1 2">
    <name type="scientific">Kordia aestuariivivens</name>
    <dbReference type="NCBI Taxonomy" id="2759037"/>
    <lineage>
        <taxon>Bacteria</taxon>
        <taxon>Pseudomonadati</taxon>
        <taxon>Bacteroidota</taxon>
        <taxon>Flavobacteriia</taxon>
        <taxon>Flavobacteriales</taxon>
        <taxon>Flavobacteriaceae</taxon>
        <taxon>Kordia</taxon>
    </lineage>
</organism>
<keyword evidence="2" id="KW-1185">Reference proteome</keyword>
<dbReference type="InterPro" id="IPR032315">
    <property type="entry name" value="DUF4846"/>
</dbReference>
<name>A0ABR7Q8J1_9FLAO</name>
<sequence>MRNQTIFSIKNIAFLFFISLIYLACAKEQKQETPKTNELALQEETIVTESLINPEGKTILARFNTPKNYTRIPLEATHFGTYLRNLPLKAFNSTVKYFDGREKYNNNVYISVVDMEIGTRDLQQCADAVMRLRGEYLFAQKRLNDIHFNFLSDGKPRYFKKYANGDHSYKKFRKYMNYIFAYANTASLRKELSKVTDIKDIQVGDVFIQQGNPFGHAVIVVDVAKNELGEKIFMLAQSYMPAQETQILVNKQNSKLSPWYKAKKGTLHTPEWTFESTDLRRFKE</sequence>
<evidence type="ECO:0000313" key="1">
    <source>
        <dbReference type="EMBL" id="MBC8754880.1"/>
    </source>
</evidence>
<proteinExistence type="predicted"/>
<evidence type="ECO:0000313" key="2">
    <source>
        <dbReference type="Proteomes" id="UP000619238"/>
    </source>
</evidence>
<comment type="caution">
    <text evidence="1">The sequence shown here is derived from an EMBL/GenBank/DDBJ whole genome shotgun (WGS) entry which is preliminary data.</text>
</comment>
<dbReference type="EMBL" id="JACGWS010000005">
    <property type="protein sequence ID" value="MBC8754880.1"/>
    <property type="molecule type" value="Genomic_DNA"/>
</dbReference>
<accession>A0ABR7Q8J1</accession>